<organism evidence="9 10">
    <name type="scientific">Polistes dominula</name>
    <name type="common">European paper wasp</name>
    <name type="synonym">Vespa dominula</name>
    <dbReference type="NCBI Taxonomy" id="743375"/>
    <lineage>
        <taxon>Eukaryota</taxon>
        <taxon>Metazoa</taxon>
        <taxon>Ecdysozoa</taxon>
        <taxon>Arthropoda</taxon>
        <taxon>Hexapoda</taxon>
        <taxon>Insecta</taxon>
        <taxon>Pterygota</taxon>
        <taxon>Neoptera</taxon>
        <taxon>Endopterygota</taxon>
        <taxon>Hymenoptera</taxon>
        <taxon>Apocrita</taxon>
        <taxon>Aculeata</taxon>
        <taxon>Vespoidea</taxon>
        <taxon>Vespidae</taxon>
        <taxon>Polistinae</taxon>
        <taxon>Polistini</taxon>
        <taxon>Polistes</taxon>
    </lineage>
</organism>
<protein>
    <submittedName>
        <fullName evidence="10">General transcription factor 3C polypeptide 1</fullName>
    </submittedName>
</protein>
<keyword evidence="3" id="KW-0238">DNA-binding</keyword>
<dbReference type="PANTHER" id="PTHR15180:SF1">
    <property type="entry name" value="GENERAL TRANSCRIPTION FACTOR 3C POLYPEPTIDE 1"/>
    <property type="match status" value="1"/>
</dbReference>
<evidence type="ECO:0000256" key="2">
    <source>
        <dbReference type="ARBA" id="ARBA00022553"/>
    </source>
</evidence>
<dbReference type="CDD" id="cd16169">
    <property type="entry name" value="Tau138_eWH"/>
    <property type="match status" value="1"/>
</dbReference>
<dbReference type="RefSeq" id="XP_015188892.1">
    <property type="nucleotide sequence ID" value="XM_015333406.1"/>
</dbReference>
<evidence type="ECO:0000259" key="8">
    <source>
        <dbReference type="Pfam" id="PF24101"/>
    </source>
</evidence>
<evidence type="ECO:0000256" key="1">
    <source>
        <dbReference type="ARBA" id="ARBA00004123"/>
    </source>
</evidence>
<evidence type="ECO:0000256" key="6">
    <source>
        <dbReference type="SAM" id="MobiDB-lite"/>
    </source>
</evidence>
<dbReference type="Pfam" id="PF24101">
    <property type="entry name" value="WHD_GTF3C1"/>
    <property type="match status" value="1"/>
</dbReference>
<reference evidence="10" key="1">
    <citation type="submission" date="2025-08" db="UniProtKB">
        <authorList>
            <consortium name="RefSeq"/>
        </authorList>
    </citation>
    <scope>IDENTIFICATION</scope>
    <source>
        <tissue evidence="10">Whole body</tissue>
    </source>
</reference>
<accession>A0ABM1J8V4</accession>
<dbReference type="GeneID" id="107073022"/>
<feature type="region of interest" description="Disordered" evidence="6">
    <location>
        <begin position="779"/>
        <end position="799"/>
    </location>
</feature>
<evidence type="ECO:0000256" key="5">
    <source>
        <dbReference type="ARBA" id="ARBA00023242"/>
    </source>
</evidence>
<feature type="region of interest" description="Disordered" evidence="6">
    <location>
        <begin position="1772"/>
        <end position="1792"/>
    </location>
</feature>
<comment type="subcellular location">
    <subcellularLocation>
        <location evidence="1">Nucleus</location>
    </subcellularLocation>
</comment>
<dbReference type="InterPro" id="IPR044210">
    <property type="entry name" value="Tfc3-like"/>
</dbReference>
<evidence type="ECO:0000256" key="3">
    <source>
        <dbReference type="ARBA" id="ARBA00023125"/>
    </source>
</evidence>
<evidence type="ECO:0000313" key="10">
    <source>
        <dbReference type="RefSeq" id="XP_015188892.1"/>
    </source>
</evidence>
<gene>
    <name evidence="10" type="primary">LOC107073022</name>
</gene>
<proteinExistence type="predicted"/>
<keyword evidence="2" id="KW-0597">Phosphoprotein</keyword>
<keyword evidence="9" id="KW-1185">Reference proteome</keyword>
<dbReference type="InterPro" id="IPR056467">
    <property type="entry name" value="eWH_GTF3C1"/>
</dbReference>
<sequence length="2268" mass="262628">MALFDLPEVLTDEIALEGLDGITLQALWLRLAQRFNNPSLCTEDFKNEVWSVCVNLPEVTFYKLKVPRKPLVIYDRYEFVDPDLGIILEPDNIPEDIYPFVPINDPIAGVKGSCSTYKTRKVITDDIKSYTLEEVTRKYDQTLVIVASQATRVKALLADKSSFILKLSIMHYCFLEKVGRSRYHGEVTQGKLSLSSLKEDHRTLFYHRKFLLRHKLITKQTHHQKTAGHSGTGSLLHLPRFFVERKPKMMFLAEQVIEILKTKKDYIAEYEEIKKKLQIENSIQKLVKTSFFQKAVKTDVKVPYRTLYPNAEPKEWQRKSDPSKEKIIRVVQLINPDVDVAELLNKDEIHEDEEQIDVDIQKHQVFSSFLKEANIMNEGSSINGVTQGSLSKDMGLTKLQSRTILRNLVKMNIVAIYMNDAGRQRVTKYVCKKFEEKSTMSKQFQKEVRRIKELTKQMSNKRNEVIPKENEVIPKENEVIPKENEVIPKENDLQKKEIREISDFYTHLIKTIEKLDYQATIDNNTTKYSHFGLQESFINTSKLNSVFRIVNKIFWKYRITKSRTRYKCTFLNVSRTTAKIKLLTDEIINKKSTQNEENIGKTSDNSIEISTVKSTITDNIKDLSMYKSIKTNLVTQNPMRRGKPINETFGFMEDVENREKKGVSNITYRLLKRANMIIESVKEHQVIDDMTKLMKMINDEEDKEGYDVKIDKKSLIRLLDKLAKDNLVKNIKLTLSANGKEKHLTFVCDPNIDTDHTVIKSAIEQAKVKFCLLGSSKSKTNPKNNVDKTPRNNTENTKKRPKILSAIPNTSKYDPKAARKLGYSPKFVRMQELHFLIYYLVYEHPGEDTLSKNEQIKLLRANDFSITDSLAQEMSKIYTTEVGWKMFLPSLPQHNGWPKGWTLMCDILLRIPLSIFLKIHSVPFIISGLEYYTNHPIRKHYLVKDLPMNIQSTLLHGRKYIFDVHETVTRLCYLGLVQFGPQKLKEKDQVFLYVNRHSELMDTTSSAPGYHKVEEKTYPITKYNFNEMYIVEKYWYDMWNICVNTPLGGRLAVQGKDILLEDLSKKSDMIETIKARTAEEAIKLDTGKVPGDRKGAAGIDSAFFAHLKRNWNWNNNITTRNQLKKDPGNKTTCKRDAYLSTIKAAPIKFTEFSGLKKVSGPTTVNSTSMKTKSQSNKVNEVNNKSIKPETYTISHRSKQKSFIRRVLPKKGRKSRVKYDEIDYRALQLMHKLRVDWKPHEDNILLICKVAMMYLCPNHRKQVVSFNMVRDVLRSYSLSSNNKTSRACQRRLLYMLRQPQTVKSVALGVEEIKQNFFLNKRFSGITEKIKQESPNQGTFEKRIAEVFKDLVNYVAKKYYNISEMGSSEPIVVPKTVQEFNIFYKIIYPTKSFNLGYFNDIRCIYDIRSATINSVIHSSMCSGKDKKSWAYQLFKIYQQYPEGLLKSAMAKIRADQLVTIKKNDMHLTKKYVNYMPMSSAQYQFSTSYIYKFQDRWPYDLYMESYNAFFKLIQWYSTTKISNPLTDNVSSGGIEIIPATGGIVAMIHDFMPMDKLDFDVAIPDQVITLDQSLKEKNETYFRIAQRYKDILDGLDGLDGLDYFKDNSNKKTNSIENDKTSIFKKETIVDHRTGNGSSIFEEDVDDEFRSKKARKVDNPDYNFGLQLIEESNSINSHDETKTMLNKTDKEQLKGNHLKRKYIDNCEIDSTESTSKKAKMDDDSECSKLNSCNDTSRSNMETHLNKCLNDFDEKMDNAEISLKSRLLDENSVGCSKSAEDEDIKQKSESQSNEEYNKKTNDNAFTRISSIICSKSKDITYANSYTKLDDTNDGQKQFTRLALLKIREELNEFSVSDSHHAHEYFVVNIFKIFYYLESSSSQHCDEDYEMFKSYALPSGMLPLKLKTVSEIINELNKFATFPKNNTSYANFKKTMNGKVLYNWMKIDAIYRFVKEKKEIGASSEELMQKFRKDFGRELYDIVSLLIDNYLFLRSGVTTPRYIHYGHVNPWLVHSYKIFRSDRESLLPIPKDSIYLTENQTVTDTNIDDIKKDNDIGHNKDSLESSICEDITMIDNEEKIRKKDTMPSIGNGTEEQENATIISNSGETEKEPNVCATKRLQRKRISLLPQKDIFTSAKKLDLTNAEEIKVVMKPWIRVDGVLNRRVLDRMLGAVLTYCLTHPGVTLVKVQNRFSPALQPFHTRELIEILIKLGCLEKKILIKQHVTLFSKPAPVKPKTDEEWVSEEEIFIEPLMGAIIKFGIFLSTKMYNSDYIP</sequence>
<keyword evidence="5" id="KW-0539">Nucleus</keyword>
<dbReference type="PANTHER" id="PTHR15180">
    <property type="entry name" value="GENERAL TRANSCRIPTION FACTOR 3C POLYPEPTIDE 1"/>
    <property type="match status" value="1"/>
</dbReference>
<feature type="domain" description="B-block binding subunit of TFIIIC" evidence="7">
    <location>
        <begin position="170"/>
        <end position="243"/>
    </location>
</feature>
<feature type="domain" description="GTF3C1 extended winged-helix" evidence="8">
    <location>
        <begin position="666"/>
        <end position="769"/>
    </location>
</feature>
<name>A0ABM1J8V4_POLDO</name>
<evidence type="ECO:0000313" key="9">
    <source>
        <dbReference type="Proteomes" id="UP000694924"/>
    </source>
</evidence>
<dbReference type="Proteomes" id="UP000694924">
    <property type="component" value="Unplaced"/>
</dbReference>
<evidence type="ECO:0000256" key="4">
    <source>
        <dbReference type="ARBA" id="ARBA00023163"/>
    </source>
</evidence>
<keyword evidence="4" id="KW-0804">Transcription</keyword>
<dbReference type="Pfam" id="PF04182">
    <property type="entry name" value="B-block_TFIIIC"/>
    <property type="match status" value="1"/>
</dbReference>
<evidence type="ECO:0000259" key="7">
    <source>
        <dbReference type="Pfam" id="PF04182"/>
    </source>
</evidence>
<dbReference type="InterPro" id="IPR007309">
    <property type="entry name" value="TFIIIC_Bblock-bd"/>
</dbReference>
<dbReference type="InterPro" id="IPR035625">
    <property type="entry name" value="Tfc3-like_eWH"/>
</dbReference>